<name>A0ABY6K0U4_9ARAC</name>
<dbReference type="SUPFAM" id="SSF56219">
    <property type="entry name" value="DNase I-like"/>
    <property type="match status" value="1"/>
</dbReference>
<gene>
    <name evidence="2" type="ORF">LAZ67_1007031</name>
</gene>
<evidence type="ECO:0000313" key="2">
    <source>
        <dbReference type="EMBL" id="UYV61906.1"/>
    </source>
</evidence>
<evidence type="ECO:0000259" key="1">
    <source>
        <dbReference type="Pfam" id="PF14529"/>
    </source>
</evidence>
<dbReference type="InterPro" id="IPR005135">
    <property type="entry name" value="Endo/exonuclease/phosphatase"/>
</dbReference>
<proteinExistence type="predicted"/>
<feature type="domain" description="Endonuclease/exonuclease/phosphatase" evidence="1">
    <location>
        <begin position="197"/>
        <end position="307"/>
    </location>
</feature>
<dbReference type="Proteomes" id="UP001235939">
    <property type="component" value="Chromosome 01"/>
</dbReference>
<dbReference type="PANTHER" id="PTHR46060:SF1">
    <property type="entry name" value="MARINER MOS1 TRANSPOSASE-LIKE PROTEIN"/>
    <property type="match status" value="1"/>
</dbReference>
<dbReference type="Pfam" id="PF01359">
    <property type="entry name" value="Transposase_1"/>
    <property type="match status" value="1"/>
</dbReference>
<dbReference type="InterPro" id="IPR036691">
    <property type="entry name" value="Endo/exonu/phosph_ase_sf"/>
</dbReference>
<dbReference type="PANTHER" id="PTHR46060">
    <property type="entry name" value="MARINER MOS1 TRANSPOSASE-LIKE PROTEIN"/>
    <property type="match status" value="1"/>
</dbReference>
<dbReference type="EMBL" id="CP092863">
    <property type="protein sequence ID" value="UYV61906.1"/>
    <property type="molecule type" value="Genomic_DNA"/>
</dbReference>
<protein>
    <submittedName>
        <fullName evidence="2">CLCN3</fullName>
    </submittedName>
</protein>
<accession>A0ABY6K0U4</accession>
<dbReference type="InterPro" id="IPR052709">
    <property type="entry name" value="Transposase-MT_Hybrid"/>
</dbReference>
<dbReference type="Pfam" id="PF14529">
    <property type="entry name" value="Exo_endo_phos_2"/>
    <property type="match status" value="1"/>
</dbReference>
<keyword evidence="3" id="KW-1185">Reference proteome</keyword>
<dbReference type="Gene3D" id="3.60.10.10">
    <property type="entry name" value="Endonuclease/exonuclease/phosphatase"/>
    <property type="match status" value="1"/>
</dbReference>
<dbReference type="InterPro" id="IPR001888">
    <property type="entry name" value="Transposase_1"/>
</dbReference>
<evidence type="ECO:0000313" key="3">
    <source>
        <dbReference type="Proteomes" id="UP001235939"/>
    </source>
</evidence>
<organism evidence="2 3">
    <name type="scientific">Cordylochernes scorpioides</name>
    <dbReference type="NCBI Taxonomy" id="51811"/>
    <lineage>
        <taxon>Eukaryota</taxon>
        <taxon>Metazoa</taxon>
        <taxon>Ecdysozoa</taxon>
        <taxon>Arthropoda</taxon>
        <taxon>Chelicerata</taxon>
        <taxon>Arachnida</taxon>
        <taxon>Pseudoscorpiones</taxon>
        <taxon>Cheliferoidea</taxon>
        <taxon>Chernetidae</taxon>
        <taxon>Cordylochernes</taxon>
    </lineage>
</organism>
<reference evidence="2 3" key="1">
    <citation type="submission" date="2022-01" db="EMBL/GenBank/DDBJ databases">
        <title>A chromosomal length assembly of Cordylochernes scorpioides.</title>
        <authorList>
            <person name="Zeh D."/>
            <person name="Zeh J."/>
        </authorList>
    </citation>
    <scope>NUCLEOTIDE SEQUENCE [LARGE SCALE GENOMIC DNA]</scope>
    <source>
        <strain evidence="2">IN4F17</strain>
        <tissue evidence="2">Whole Body</tissue>
    </source>
</reference>
<sequence length="333" mass="38409">MKHGAFFLIHKPKNNHSNDTSSPRKKKVRLDNSKGKVMLVVFFDYQGLFYYNFIKEVVTINKQECKEIEVRLRDAIRRKRNQLFKSKHWKFLHDNAPVYRAIIVQDYLAKHSVSVLPHPPYSPVIAPYKIKSESEIQYQRLYNTTRKDKPKIFGGGLAVLIKTSEIKFKEIAYNQSKPTESTTEAQAIEIYLPDETISIINVYHPDNISINTGLIETLSETSSDITIILGDFNAKSPTWGSPVQDNKGQQVEDMLTDLDLTPLNNENNTYLSKSTGTESAIDITAINYNIAPTTQWKILRSAISDYRRILPTLNFKFENVQQKEHWKKIQRKA</sequence>